<evidence type="ECO:0000256" key="1">
    <source>
        <dbReference type="SAM" id="Phobius"/>
    </source>
</evidence>
<comment type="caution">
    <text evidence="3">The sequence shown here is derived from an EMBL/GenBank/DDBJ whole genome shotgun (WGS) entry which is preliminary data.</text>
</comment>
<reference evidence="3 4" key="1">
    <citation type="submission" date="2021-07" db="EMBL/GenBank/DDBJ databases">
        <title>Genomic diversity and antimicrobial resistance of Prevotella spp. isolated from chronic lung disease airways.</title>
        <authorList>
            <person name="Webb K.A."/>
            <person name="Olagoke O.S."/>
            <person name="Baird T."/>
            <person name="Neill J."/>
            <person name="Pham A."/>
            <person name="Wells T.J."/>
            <person name="Ramsay K.A."/>
            <person name="Bell S.C."/>
            <person name="Sarovich D.S."/>
            <person name="Price E.P."/>
        </authorList>
    </citation>
    <scope>NUCLEOTIDE SEQUENCE [LARGE SCALE GENOMIC DNA]</scope>
    <source>
        <strain evidence="3 4">SCHI0011.S.12</strain>
    </source>
</reference>
<evidence type="ECO:0000256" key="2">
    <source>
        <dbReference type="SAM" id="SignalP"/>
    </source>
</evidence>
<keyword evidence="1" id="KW-0472">Membrane</keyword>
<organism evidence="3 4">
    <name type="scientific">Hoylesella nanceiensis</name>
    <dbReference type="NCBI Taxonomy" id="425941"/>
    <lineage>
        <taxon>Bacteria</taxon>
        <taxon>Pseudomonadati</taxon>
        <taxon>Bacteroidota</taxon>
        <taxon>Bacteroidia</taxon>
        <taxon>Bacteroidales</taxon>
        <taxon>Prevotellaceae</taxon>
        <taxon>Hoylesella</taxon>
    </lineage>
</organism>
<feature type="transmembrane region" description="Helical" evidence="1">
    <location>
        <begin position="150"/>
        <end position="168"/>
    </location>
</feature>
<dbReference type="EMBL" id="JAHXCT010000007">
    <property type="protein sequence ID" value="MBW4769961.1"/>
    <property type="molecule type" value="Genomic_DNA"/>
</dbReference>
<proteinExistence type="predicted"/>
<feature type="transmembrane region" description="Helical" evidence="1">
    <location>
        <begin position="262"/>
        <end position="279"/>
    </location>
</feature>
<keyword evidence="1" id="KW-1133">Transmembrane helix</keyword>
<dbReference type="Proteomes" id="UP000788426">
    <property type="component" value="Unassembled WGS sequence"/>
</dbReference>
<feature type="chain" id="PRO_5045678981" evidence="2">
    <location>
        <begin position="28"/>
        <end position="336"/>
    </location>
</feature>
<evidence type="ECO:0000313" key="3">
    <source>
        <dbReference type="EMBL" id="MBW4769961.1"/>
    </source>
</evidence>
<sequence length="336" mass="38111">MQVLRNISNKASLLLFLLVLLCSSCYHQNTKNINENLLDSVGQNDSSHFKATHHYSSNYNFVVKADSLVLSKQQPEETLSHLQEDSLVVYKNEHLVVADIRIMSADSIDSVWVQVARDQQTFGWIHESKLLPNVVPDDPISLFISTFSDIHLLVFLVIIVLISVYYIMRKLLSASLPIVHLRDINSIYPTLLVLLVATSATFYASIQLFAPQVWHHFYFHPTLNPFSVPLPLNLFLLSVWAILLIGLAAIDDVRHLLPLGDAVLYLCGLAAVCAVNYIIFSVSTLYYIGYPLLIVYVYWAIKRYIKMPRIKFVCGNCGMPLEKSRRCKHCGALNEE</sequence>
<feature type="transmembrane region" description="Helical" evidence="1">
    <location>
        <begin position="188"/>
        <end position="210"/>
    </location>
</feature>
<keyword evidence="2" id="KW-0732">Signal</keyword>
<keyword evidence="4" id="KW-1185">Reference proteome</keyword>
<accession>A0ABS6YEE8</accession>
<keyword evidence="1" id="KW-0812">Transmembrane</keyword>
<evidence type="ECO:0000313" key="4">
    <source>
        <dbReference type="Proteomes" id="UP000788426"/>
    </source>
</evidence>
<protein>
    <submittedName>
        <fullName evidence="3">Zinc ribbon domain-containing protein</fullName>
    </submittedName>
</protein>
<name>A0ABS6YEE8_9BACT</name>
<feature type="transmembrane region" description="Helical" evidence="1">
    <location>
        <begin position="285"/>
        <end position="301"/>
    </location>
</feature>
<feature type="signal peptide" evidence="2">
    <location>
        <begin position="1"/>
        <end position="27"/>
    </location>
</feature>
<feature type="transmembrane region" description="Helical" evidence="1">
    <location>
        <begin position="230"/>
        <end position="250"/>
    </location>
</feature>
<gene>
    <name evidence="3" type="ORF">KZO38_09375</name>
</gene>
<dbReference type="RefSeq" id="WP_219482115.1">
    <property type="nucleotide sequence ID" value="NZ_JAHXCT010000007.1"/>
</dbReference>